<dbReference type="NCBIfam" id="NF045758">
    <property type="entry name" value="YlxM"/>
    <property type="match status" value="1"/>
</dbReference>
<dbReference type="InterPro" id="IPR036388">
    <property type="entry name" value="WH-like_DNA-bd_sf"/>
</dbReference>
<dbReference type="Pfam" id="PF04297">
    <property type="entry name" value="UPF0122"/>
    <property type="match status" value="1"/>
</dbReference>
<dbReference type="PANTHER" id="PTHR40083:SF1">
    <property type="entry name" value="UPF0122 PROTEIN YLXM"/>
    <property type="match status" value="1"/>
</dbReference>
<dbReference type="GO" id="GO:0003677">
    <property type="term" value="F:DNA binding"/>
    <property type="evidence" value="ECO:0007669"/>
    <property type="project" value="UniProtKB-KW"/>
</dbReference>
<dbReference type="Proteomes" id="UP000249260">
    <property type="component" value="Unassembled WGS sequence"/>
</dbReference>
<dbReference type="RefSeq" id="WP_112882512.1">
    <property type="nucleotide sequence ID" value="NZ_QLUW01000002.1"/>
</dbReference>
<evidence type="ECO:0000256" key="3">
    <source>
        <dbReference type="HAMAP-Rule" id="MF_00245"/>
    </source>
</evidence>
<dbReference type="AlphaFoldDB" id="A0A328U0Y0"/>
<evidence type="ECO:0000256" key="2">
    <source>
        <dbReference type="ARBA" id="ARBA00024764"/>
    </source>
</evidence>
<protein>
    <recommendedName>
        <fullName evidence="3">UPF0122 protein DL346_12885</fullName>
    </recommendedName>
</protein>
<dbReference type="OrthoDB" id="6392at2"/>
<keyword evidence="4" id="KW-0175">Coiled coil</keyword>
<dbReference type="SUPFAM" id="SSF88659">
    <property type="entry name" value="Sigma3 and sigma4 domains of RNA polymerase sigma factors"/>
    <property type="match status" value="1"/>
</dbReference>
<comment type="caution">
    <text evidence="5">The sequence shown here is derived from an EMBL/GenBank/DDBJ whole genome shotgun (WGS) entry which is preliminary data.</text>
</comment>
<evidence type="ECO:0000313" key="5">
    <source>
        <dbReference type="EMBL" id="RAP76290.1"/>
    </source>
</evidence>
<comment type="function">
    <text evidence="2 3">Might take part in the signal recognition particle (SRP) pathway. This is inferred from the conservation of its genetic proximity to ftsY/ffh. May be a regulatory protein.</text>
</comment>
<dbReference type="InterPro" id="IPR007394">
    <property type="entry name" value="UPF0122"/>
</dbReference>
<keyword evidence="6" id="KW-1185">Reference proteome</keyword>
<reference evidence="5 6" key="1">
    <citation type="submission" date="2018-06" db="EMBL/GenBank/DDBJ databases">
        <title>Paenibacillus montanisoli sp. nov., isolated from mountain area soil.</title>
        <authorList>
            <person name="Wu M."/>
        </authorList>
    </citation>
    <scope>NUCLEOTIDE SEQUENCE [LARGE SCALE GENOMIC DNA]</scope>
    <source>
        <strain evidence="5 6">RA17</strain>
    </source>
</reference>
<keyword evidence="5" id="KW-0238">DNA-binding</keyword>
<organism evidence="5 6">
    <name type="scientific">Paenibacillus montanisoli</name>
    <dbReference type="NCBI Taxonomy" id="2081970"/>
    <lineage>
        <taxon>Bacteria</taxon>
        <taxon>Bacillati</taxon>
        <taxon>Bacillota</taxon>
        <taxon>Bacilli</taxon>
        <taxon>Bacillales</taxon>
        <taxon>Paenibacillaceae</taxon>
        <taxon>Paenibacillus</taxon>
    </lineage>
</organism>
<evidence type="ECO:0000256" key="1">
    <source>
        <dbReference type="ARBA" id="ARBA00008720"/>
    </source>
</evidence>
<gene>
    <name evidence="5" type="ORF">DL346_12885</name>
</gene>
<accession>A0A328U0Y0</accession>
<name>A0A328U0Y0_9BACL</name>
<dbReference type="InterPro" id="IPR054831">
    <property type="entry name" value="UPF0122_fam_protein"/>
</dbReference>
<sequence>MKTVHEADALAKTNRVNMLFDFYEKLLTEKQQTFLKYYFHDDYTLGEIAAEFDISRQAVYEHVKRAESVLESYESKLQLLAKHEAAERLLAELDRLTEQAEAQKEIGTELQKFAQSFRAHVQGVT</sequence>
<dbReference type="HAMAP" id="MF_00245">
    <property type="entry name" value="UPF0122"/>
    <property type="match status" value="1"/>
</dbReference>
<dbReference type="EMBL" id="QLUW01000002">
    <property type="protein sequence ID" value="RAP76290.1"/>
    <property type="molecule type" value="Genomic_DNA"/>
</dbReference>
<comment type="similarity">
    <text evidence="1 3">Belongs to the UPF0122 family.</text>
</comment>
<evidence type="ECO:0000256" key="4">
    <source>
        <dbReference type="SAM" id="Coils"/>
    </source>
</evidence>
<proteinExistence type="inferred from homology"/>
<feature type="coiled-coil region" evidence="4">
    <location>
        <begin position="63"/>
        <end position="106"/>
    </location>
</feature>
<dbReference type="InterPro" id="IPR013324">
    <property type="entry name" value="RNA_pol_sigma_r3/r4-like"/>
</dbReference>
<evidence type="ECO:0000313" key="6">
    <source>
        <dbReference type="Proteomes" id="UP000249260"/>
    </source>
</evidence>
<dbReference type="PANTHER" id="PTHR40083">
    <property type="entry name" value="UPF0122 PROTEIN CBO2450/CLC_2298"/>
    <property type="match status" value="1"/>
</dbReference>
<dbReference type="Gene3D" id="1.10.10.10">
    <property type="entry name" value="Winged helix-like DNA-binding domain superfamily/Winged helix DNA-binding domain"/>
    <property type="match status" value="1"/>
</dbReference>